<dbReference type="FunFam" id="3.40.720.10:FF:000001">
    <property type="entry name" value="2,3-bisphosphoglycerate-independent phosphoglycerate mutase"/>
    <property type="match status" value="1"/>
</dbReference>
<dbReference type="GO" id="GO:0030145">
    <property type="term" value="F:manganese ion binding"/>
    <property type="evidence" value="ECO:0007669"/>
    <property type="project" value="UniProtKB-UniRule"/>
</dbReference>
<evidence type="ECO:0000256" key="1">
    <source>
        <dbReference type="ARBA" id="ARBA00000370"/>
    </source>
</evidence>
<comment type="similarity">
    <text evidence="4 9">Belongs to the BPG-independent phosphoglycerate mutase family.</text>
</comment>
<feature type="binding site" evidence="9 12">
    <location>
        <begin position="156"/>
        <end position="157"/>
    </location>
    <ligand>
        <name>substrate</name>
    </ligand>
</feature>
<dbReference type="Proteomes" id="UP000632498">
    <property type="component" value="Unassembled WGS sequence"/>
</dbReference>
<feature type="binding site" evidence="9 13">
    <location>
        <position position="443"/>
    </location>
    <ligand>
        <name>Mn(2+)</name>
        <dbReference type="ChEBI" id="CHEBI:29035"/>
        <label>2</label>
    </ligand>
</feature>
<dbReference type="NCBIfam" id="TIGR01307">
    <property type="entry name" value="pgm_bpd_ind"/>
    <property type="match status" value="1"/>
</dbReference>
<comment type="catalytic activity">
    <reaction evidence="1 9">
        <text>(2R)-2-phosphoglycerate = (2R)-3-phosphoglycerate</text>
        <dbReference type="Rhea" id="RHEA:15901"/>
        <dbReference type="ChEBI" id="CHEBI:58272"/>
        <dbReference type="ChEBI" id="CHEBI:58289"/>
        <dbReference type="EC" id="5.4.2.12"/>
    </reaction>
</comment>
<organism evidence="16 17">
    <name type="scientific">Terasakiella brassicae</name>
    <dbReference type="NCBI Taxonomy" id="1634917"/>
    <lineage>
        <taxon>Bacteria</taxon>
        <taxon>Pseudomonadati</taxon>
        <taxon>Pseudomonadota</taxon>
        <taxon>Alphaproteobacteria</taxon>
        <taxon>Rhodospirillales</taxon>
        <taxon>Terasakiellaceae</taxon>
        <taxon>Terasakiella</taxon>
    </lineage>
</organism>
<dbReference type="PANTHER" id="PTHR31637">
    <property type="entry name" value="2,3-BISPHOSPHOGLYCERATE-INDEPENDENT PHOSPHOGLYCERATE MUTASE"/>
    <property type="match status" value="1"/>
</dbReference>
<feature type="binding site" evidence="9 13">
    <location>
        <position position="16"/>
    </location>
    <ligand>
        <name>Mn(2+)</name>
        <dbReference type="ChEBI" id="CHEBI:29035"/>
        <label>2</label>
    </ligand>
</feature>
<dbReference type="PIRSF" id="PIRSF001492">
    <property type="entry name" value="IPGAM"/>
    <property type="match status" value="1"/>
</dbReference>
<name>A0A917BYP4_9PROT</name>
<dbReference type="InterPro" id="IPR006124">
    <property type="entry name" value="Metalloenzyme"/>
</dbReference>
<feature type="domain" description="Metalloenzyme" evidence="14">
    <location>
        <begin position="9"/>
        <end position="500"/>
    </location>
</feature>
<keyword evidence="7 9" id="KW-0464">Manganese</keyword>
<dbReference type="GO" id="GO:0006007">
    <property type="term" value="P:glucose catabolic process"/>
    <property type="evidence" value="ECO:0007669"/>
    <property type="project" value="InterPro"/>
</dbReference>
<dbReference type="PANTHER" id="PTHR31637:SF0">
    <property type="entry name" value="2,3-BISPHOSPHOGLYCERATE-INDEPENDENT PHOSPHOGLYCERATE MUTASE"/>
    <property type="match status" value="1"/>
</dbReference>
<feature type="binding site" evidence="9 13">
    <location>
        <position position="406"/>
    </location>
    <ligand>
        <name>Mn(2+)</name>
        <dbReference type="ChEBI" id="CHEBI:29035"/>
        <label>1</label>
    </ligand>
</feature>
<evidence type="ECO:0000256" key="8">
    <source>
        <dbReference type="ARBA" id="ARBA00023235"/>
    </source>
</evidence>
<dbReference type="Gene3D" id="3.40.720.10">
    <property type="entry name" value="Alkaline Phosphatase, subunit A"/>
    <property type="match status" value="1"/>
</dbReference>
<feature type="binding site" evidence="9 13">
    <location>
        <position position="462"/>
    </location>
    <ligand>
        <name>Mn(2+)</name>
        <dbReference type="ChEBI" id="CHEBI:29035"/>
        <label>1</label>
    </ligand>
</feature>
<reference evidence="16" key="2">
    <citation type="submission" date="2020-09" db="EMBL/GenBank/DDBJ databases">
        <authorList>
            <person name="Sun Q."/>
            <person name="Zhou Y."/>
        </authorList>
    </citation>
    <scope>NUCLEOTIDE SEQUENCE</scope>
    <source>
        <strain evidence="16">CGMCC 1.15254</strain>
    </source>
</reference>
<evidence type="ECO:0000256" key="2">
    <source>
        <dbReference type="ARBA" id="ARBA00002315"/>
    </source>
</evidence>
<comment type="function">
    <text evidence="2 9">Catalyzes the interconversion of 2-phosphoglycerate and 3-phosphoglycerate.</text>
</comment>
<dbReference type="HAMAP" id="MF_01038">
    <property type="entry name" value="GpmI"/>
    <property type="match status" value="1"/>
</dbReference>
<comment type="caution">
    <text evidence="16">The sequence shown here is derived from an EMBL/GenBank/DDBJ whole genome shotgun (WGS) entry which is preliminary data.</text>
</comment>
<gene>
    <name evidence="9 16" type="primary">gpmI</name>
    <name evidence="16" type="ORF">GCM10011332_16580</name>
</gene>
<dbReference type="InterPro" id="IPR011258">
    <property type="entry name" value="BPG-indep_PGM_N"/>
</dbReference>
<dbReference type="InterPro" id="IPR017850">
    <property type="entry name" value="Alkaline_phosphatase_core_sf"/>
</dbReference>
<evidence type="ECO:0000256" key="5">
    <source>
        <dbReference type="ARBA" id="ARBA00022723"/>
    </source>
</evidence>
<evidence type="ECO:0000313" key="17">
    <source>
        <dbReference type="Proteomes" id="UP000632498"/>
    </source>
</evidence>
<evidence type="ECO:0000256" key="7">
    <source>
        <dbReference type="ARBA" id="ARBA00023211"/>
    </source>
</evidence>
<feature type="binding site" evidence="9 12">
    <location>
        <position position="127"/>
    </location>
    <ligand>
        <name>substrate</name>
    </ligand>
</feature>
<dbReference type="EMBL" id="BMHV01000010">
    <property type="protein sequence ID" value="GGF63324.1"/>
    <property type="molecule type" value="Genomic_DNA"/>
</dbReference>
<comment type="cofactor">
    <cofactor evidence="9">
        <name>Mn(2+)</name>
        <dbReference type="ChEBI" id="CHEBI:29035"/>
    </cofactor>
    <text evidence="9">Binds 2 manganese ions per subunit.</text>
</comment>
<dbReference type="Pfam" id="PF01676">
    <property type="entry name" value="Metalloenzyme"/>
    <property type="match status" value="1"/>
</dbReference>
<dbReference type="SUPFAM" id="SSF53649">
    <property type="entry name" value="Alkaline phosphatase-like"/>
    <property type="match status" value="1"/>
</dbReference>
<keyword evidence="8 9" id="KW-0413">Isomerase</keyword>
<dbReference type="InterPro" id="IPR005995">
    <property type="entry name" value="Pgm_bpd_ind"/>
</dbReference>
<protein>
    <recommendedName>
        <fullName evidence="9 10">2,3-bisphosphoglycerate-independent phosphoglycerate mutase</fullName>
        <shortName evidence="9">BPG-independent PGAM</shortName>
        <shortName evidence="9">Phosphoglyceromutase</shortName>
        <shortName evidence="9">iPGM</shortName>
        <ecNumber evidence="9 10">5.4.2.12</ecNumber>
    </recommendedName>
</protein>
<keyword evidence="5 9" id="KW-0479">Metal-binding</keyword>
<dbReference type="GO" id="GO:0005829">
    <property type="term" value="C:cytosol"/>
    <property type="evidence" value="ECO:0007669"/>
    <property type="project" value="TreeGrafter"/>
</dbReference>
<evidence type="ECO:0000313" key="16">
    <source>
        <dbReference type="EMBL" id="GGF63324.1"/>
    </source>
</evidence>
<reference evidence="16" key="1">
    <citation type="journal article" date="2014" name="Int. J. Syst. Evol. Microbiol.">
        <title>Complete genome sequence of Corynebacterium casei LMG S-19264T (=DSM 44701T), isolated from a smear-ripened cheese.</title>
        <authorList>
            <consortium name="US DOE Joint Genome Institute (JGI-PGF)"/>
            <person name="Walter F."/>
            <person name="Albersmeier A."/>
            <person name="Kalinowski J."/>
            <person name="Ruckert C."/>
        </authorList>
    </citation>
    <scope>NUCLEOTIDE SEQUENCE</scope>
    <source>
        <strain evidence="16">CGMCC 1.15254</strain>
    </source>
</reference>
<sequence length="520" mass="55961">MTQTLTPRPTVLCILDGWGERSEQNDNAIALANTPTWDRLYRECPTTRLNASAENVGLPRGQMGNSEVGHMNLGAGRIVMQNLPRIDKAVAENALGETDAMKDLALALKKSGGVCHMMGLLSPGGVHSSQDHMVALAKTLDAQGIAVRIHAFLDGRDTPPSSARDYVATFENDIADCVDVKIVTLSGRFYAMDRDERWDRVSKAYAAMVCATGETADSADQAIAQSYAKDETDEFVLPTIIGDYAGMEDGDALLMANFRADRAREILSALADPAFNGFVREKVVSWVEKTGMVEYSTHHNGFMTALFPAEKLQNILGQVVAEAGLKQLRIAETEKYAHVTFFLNGGEEQVFEGEDRILVPSPKVATYDLQPEMSAPELTDKLVGAIESEKYDLIVVNYANGDMVGHTGVLDAAIKAAETVDNCLARLETAIKKTGGVMFVTADHGNAEMMKDEKSGQPHTAHTLNPVPVILVNAPGDVKELSEGALSDVAPTLLQLMGLPQPAQMTGTSLIKGAGLRAAE</sequence>
<accession>A0A917BYP4</accession>
<evidence type="ECO:0000256" key="11">
    <source>
        <dbReference type="PIRSR" id="PIRSR001492-1"/>
    </source>
</evidence>
<comment type="subunit">
    <text evidence="9">Monomer.</text>
</comment>
<dbReference type="GO" id="GO:0006096">
    <property type="term" value="P:glycolytic process"/>
    <property type="evidence" value="ECO:0007669"/>
    <property type="project" value="UniProtKB-UniRule"/>
</dbReference>
<feature type="binding site" evidence="9 13">
    <location>
        <position position="66"/>
    </location>
    <ligand>
        <name>Mn(2+)</name>
        <dbReference type="ChEBI" id="CHEBI:29035"/>
        <label>2</label>
    </ligand>
</feature>
<dbReference type="AlphaFoldDB" id="A0A917BYP4"/>
<dbReference type="InterPro" id="IPR036646">
    <property type="entry name" value="PGAM_B_sf"/>
</dbReference>
<evidence type="ECO:0000256" key="4">
    <source>
        <dbReference type="ARBA" id="ARBA00008819"/>
    </source>
</evidence>
<feature type="binding site" evidence="9 13">
    <location>
        <position position="444"/>
    </location>
    <ligand>
        <name>Mn(2+)</name>
        <dbReference type="ChEBI" id="CHEBI:29035"/>
        <label>2</label>
    </ligand>
</feature>
<feature type="active site" description="Phosphoserine intermediate" evidence="9 11">
    <location>
        <position position="66"/>
    </location>
</feature>
<keyword evidence="6 9" id="KW-0324">Glycolysis</keyword>
<evidence type="ECO:0000259" key="15">
    <source>
        <dbReference type="Pfam" id="PF06415"/>
    </source>
</evidence>
<dbReference type="CDD" id="cd16010">
    <property type="entry name" value="iPGM"/>
    <property type="match status" value="1"/>
</dbReference>
<dbReference type="Gene3D" id="3.40.1450.10">
    <property type="entry name" value="BPG-independent phosphoglycerate mutase, domain B"/>
    <property type="match status" value="1"/>
</dbReference>
<keyword evidence="17" id="KW-1185">Reference proteome</keyword>
<dbReference type="GO" id="GO:0004619">
    <property type="term" value="F:phosphoglycerate mutase activity"/>
    <property type="evidence" value="ECO:0007669"/>
    <property type="project" value="UniProtKB-UniRule"/>
</dbReference>
<feature type="binding site" evidence="9 12">
    <location>
        <position position="335"/>
    </location>
    <ligand>
        <name>substrate</name>
    </ligand>
</feature>
<feature type="domain" description="BPG-independent PGAM N-terminal" evidence="15">
    <location>
        <begin position="86"/>
        <end position="296"/>
    </location>
</feature>
<evidence type="ECO:0000256" key="6">
    <source>
        <dbReference type="ARBA" id="ARBA00023152"/>
    </source>
</evidence>
<dbReference type="EC" id="5.4.2.12" evidence="9 10"/>
<dbReference type="Pfam" id="PF06415">
    <property type="entry name" value="iPGM_N"/>
    <property type="match status" value="1"/>
</dbReference>
<evidence type="ECO:0000256" key="10">
    <source>
        <dbReference type="NCBIfam" id="TIGR01307"/>
    </source>
</evidence>
<feature type="binding site" evidence="9 13">
    <location>
        <position position="402"/>
    </location>
    <ligand>
        <name>Mn(2+)</name>
        <dbReference type="ChEBI" id="CHEBI:29035"/>
        <label>1</label>
    </ligand>
</feature>
<evidence type="ECO:0000256" key="12">
    <source>
        <dbReference type="PIRSR" id="PIRSR001492-2"/>
    </source>
</evidence>
<dbReference type="RefSeq" id="WP_188663772.1">
    <property type="nucleotide sequence ID" value="NZ_BMHV01000010.1"/>
</dbReference>
<evidence type="ECO:0000259" key="14">
    <source>
        <dbReference type="Pfam" id="PF01676"/>
    </source>
</evidence>
<feature type="binding site" evidence="9 12">
    <location>
        <begin position="259"/>
        <end position="262"/>
    </location>
    <ligand>
        <name>substrate</name>
    </ligand>
</feature>
<proteinExistence type="inferred from homology"/>
<evidence type="ECO:0000256" key="3">
    <source>
        <dbReference type="ARBA" id="ARBA00004798"/>
    </source>
</evidence>
<evidence type="ECO:0000256" key="13">
    <source>
        <dbReference type="PIRSR" id="PIRSR001492-3"/>
    </source>
</evidence>
<comment type="pathway">
    <text evidence="3 9">Carbohydrate degradation; glycolysis; pyruvate from D-glyceraldehyde 3-phosphate: step 3/5.</text>
</comment>
<dbReference type="SUPFAM" id="SSF64158">
    <property type="entry name" value="2,3-Bisphosphoglycerate-independent phosphoglycerate mutase, substrate-binding domain"/>
    <property type="match status" value="1"/>
</dbReference>
<feature type="binding site" evidence="9 12">
    <location>
        <position position="188"/>
    </location>
    <ligand>
        <name>substrate</name>
    </ligand>
</feature>
<evidence type="ECO:0000256" key="9">
    <source>
        <dbReference type="HAMAP-Rule" id="MF_01038"/>
    </source>
</evidence>
<feature type="binding site" evidence="9 12">
    <location>
        <position position="194"/>
    </location>
    <ligand>
        <name>substrate</name>
    </ligand>
</feature>
<dbReference type="FunFam" id="3.40.1450.10:FF:000002">
    <property type="entry name" value="2,3-bisphosphoglycerate-independent phosphoglycerate mutase"/>
    <property type="match status" value="1"/>
</dbReference>